<dbReference type="InterPro" id="IPR012657">
    <property type="entry name" value="23S_rRNA-intervening_sequence"/>
</dbReference>
<dbReference type="AlphaFoldDB" id="A0A2U2JBG8"/>
<keyword evidence="2" id="KW-1185">Reference proteome</keyword>
<proteinExistence type="predicted"/>
<dbReference type="InterPro" id="IPR036583">
    <property type="entry name" value="23S_rRNA_IVS_sf"/>
</dbReference>
<organism evidence="1 2">
    <name type="scientific">Polaribacter aquimarinus</name>
    <dbReference type="NCBI Taxonomy" id="2100726"/>
    <lineage>
        <taxon>Bacteria</taxon>
        <taxon>Pseudomonadati</taxon>
        <taxon>Bacteroidota</taxon>
        <taxon>Flavobacteriia</taxon>
        <taxon>Flavobacteriales</taxon>
        <taxon>Flavobacteriaceae</taxon>
    </lineage>
</organism>
<name>A0A2U2JBG8_9FLAO</name>
<dbReference type="Proteomes" id="UP000245670">
    <property type="component" value="Unassembled WGS sequence"/>
</dbReference>
<dbReference type="SUPFAM" id="SSF158446">
    <property type="entry name" value="IVS-encoded protein-like"/>
    <property type="match status" value="1"/>
</dbReference>
<dbReference type="PANTHER" id="PTHR38471:SF2">
    <property type="entry name" value="FOUR HELIX BUNDLE PROTEIN"/>
    <property type="match status" value="1"/>
</dbReference>
<sequence>MKESIVQKKSFDFSLKIISLYKKLQKEKEFVISNQILRSGTSIGANIEEALAGQSKKDFIAKMSISSKEARETKYWLRLLKESELTNIDVNSLILDIHELIRILTSIVKTSQSNLTKN</sequence>
<evidence type="ECO:0000313" key="2">
    <source>
        <dbReference type="Proteomes" id="UP000245670"/>
    </source>
</evidence>
<dbReference type="RefSeq" id="WP_109404016.1">
    <property type="nucleotide sequence ID" value="NZ_QFFG01000002.1"/>
</dbReference>
<dbReference type="Gene3D" id="1.20.1440.60">
    <property type="entry name" value="23S rRNA-intervening sequence"/>
    <property type="match status" value="1"/>
</dbReference>
<accession>A0A2U2JBG8</accession>
<evidence type="ECO:0000313" key="1">
    <source>
        <dbReference type="EMBL" id="PWG05683.1"/>
    </source>
</evidence>
<dbReference type="EMBL" id="QFFG01000002">
    <property type="protein sequence ID" value="PWG05683.1"/>
    <property type="molecule type" value="Genomic_DNA"/>
</dbReference>
<protein>
    <submittedName>
        <fullName evidence="1">Four helix bundle protein</fullName>
    </submittedName>
</protein>
<dbReference type="Pfam" id="PF05635">
    <property type="entry name" value="23S_rRNA_IVP"/>
    <property type="match status" value="1"/>
</dbReference>
<dbReference type="OrthoDB" id="285993at2"/>
<dbReference type="PIRSF" id="PIRSF035652">
    <property type="entry name" value="CHP02436"/>
    <property type="match status" value="1"/>
</dbReference>
<dbReference type="NCBIfam" id="TIGR02436">
    <property type="entry name" value="four helix bundle protein"/>
    <property type="match status" value="1"/>
</dbReference>
<dbReference type="PANTHER" id="PTHR38471">
    <property type="entry name" value="FOUR HELIX BUNDLE PROTEIN"/>
    <property type="match status" value="1"/>
</dbReference>
<reference evidence="1 2" key="1">
    <citation type="submission" date="2018-05" db="EMBL/GenBank/DDBJ databases">
        <title>Polaribacter aquimarinus sp. nov., isolated from sediment in a sediment of sea.</title>
        <authorList>
            <person name="Lu D."/>
        </authorList>
    </citation>
    <scope>NUCLEOTIDE SEQUENCE [LARGE SCALE GENOMIC DNA]</scope>
    <source>
        <strain evidence="1 2">ZY113</strain>
    </source>
</reference>
<gene>
    <name evidence="1" type="ORF">DIS07_04355</name>
</gene>
<comment type="caution">
    <text evidence="1">The sequence shown here is derived from an EMBL/GenBank/DDBJ whole genome shotgun (WGS) entry which is preliminary data.</text>
</comment>